<evidence type="ECO:0000313" key="3">
    <source>
        <dbReference type="EMBL" id="SDI47768.1"/>
    </source>
</evidence>
<dbReference type="AlphaFoldDB" id="A0A0D1W1T7"/>
<name>A0A0D1W1T7_ANEMI</name>
<dbReference type="PANTHER" id="PTHR41786">
    <property type="entry name" value="MOTILITY ACCESSORY FACTOR MAF"/>
    <property type="match status" value="1"/>
</dbReference>
<reference evidence="3 5" key="2">
    <citation type="submission" date="2016-10" db="EMBL/GenBank/DDBJ databases">
        <authorList>
            <person name="de Groot N.N."/>
        </authorList>
    </citation>
    <scope>NUCLEOTIDE SEQUENCE [LARGE SCALE GENOMIC DNA]</scope>
    <source>
        <strain evidence="3 5">DSM 2895</strain>
    </source>
</reference>
<feature type="domain" description="6-hydroxymethylpterin diphosphokinase MptE-like" evidence="1">
    <location>
        <begin position="204"/>
        <end position="375"/>
    </location>
</feature>
<dbReference type="GeneID" id="42304170"/>
<dbReference type="EMBL" id="LGUG01000004">
    <property type="protein sequence ID" value="KON94605.1"/>
    <property type="molecule type" value="Genomic_DNA"/>
</dbReference>
<keyword evidence="4" id="KW-1185">Reference proteome</keyword>
<dbReference type="PATRIC" id="fig|47500.8.peg.2954"/>
<dbReference type="Proteomes" id="UP000182836">
    <property type="component" value="Unassembled WGS sequence"/>
</dbReference>
<organism evidence="2 4">
    <name type="scientific">Aneurinibacillus migulanus</name>
    <name type="common">Bacillus migulanus</name>
    <dbReference type="NCBI Taxonomy" id="47500"/>
    <lineage>
        <taxon>Bacteria</taxon>
        <taxon>Bacillati</taxon>
        <taxon>Bacillota</taxon>
        <taxon>Bacilli</taxon>
        <taxon>Bacillales</taxon>
        <taxon>Paenibacillaceae</taxon>
        <taxon>Aneurinibacillus group</taxon>
        <taxon>Aneurinibacillus</taxon>
    </lineage>
</organism>
<dbReference type="EMBL" id="FNED01000004">
    <property type="protein sequence ID" value="SDI47768.1"/>
    <property type="molecule type" value="Genomic_DNA"/>
</dbReference>
<sequence length="615" mass="69931">MLECNTQALQEGYPDLYKRLQKVEGNKKEQIIELARNGQPTLIIKTGEQPLYIHSRYNPEREAYQWVQALQLKSDMLVVIGMGLGYILPALDMFYPNSKIVIVEQSEEVFMAAIQHVDISTWLKDERFIFLVGCDPFLTGRLLAEYIWQRNLSPDYLQITGLPVYDRMNPGMIEAVKEQINFQWTELRVQEATYERFSKVWMTTTLRNAQYINQHPSVESVCEKLHGIPVIIVAAGPSLEKNVHILKHIGDRAIILAVGSSVNILEKYGIEPHIIMAIDSAESEKNIFATSSFSSPLLVYAHTLHPDIVHSYPGSKAWVKLKEDRVVEYICKRLNLSYIEAADGPSVANIAFDFAIKQLKASAVILIGQDLAYTNNQTHASGVVHGTSIKVNTSGHLLMQDINGNAVATSSAFIAMKNFYEVYIQYEKPSMPIYNCTEGGLSISGIPNDFLKETIEHVCSSIYPIKKWINEAMCTSDRVRKEEKIQEKEMWNELLEGAQRLFVLSEKRVGIVDGLSAIHPAFTNEFAKVNDITQQIENDPTYEYMIQPYVQWLIDASSRHIHDATQKTDDIIKTKEKLLEELRKQYKRIHEHIVLFKQTVEGISNGTVSTENRTT</sequence>
<dbReference type="InterPro" id="IPR002826">
    <property type="entry name" value="MptE-like"/>
</dbReference>
<evidence type="ECO:0000313" key="2">
    <source>
        <dbReference type="EMBL" id="KON94605.1"/>
    </source>
</evidence>
<evidence type="ECO:0000259" key="1">
    <source>
        <dbReference type="Pfam" id="PF01973"/>
    </source>
</evidence>
<dbReference type="STRING" id="47500.AF333_02965"/>
<dbReference type="OrthoDB" id="5291305at2"/>
<protein>
    <submittedName>
        <fullName evidence="3">Uncharacterized conserved protein</fullName>
    </submittedName>
</protein>
<reference evidence="2 4" key="1">
    <citation type="submission" date="2015-07" db="EMBL/GenBank/DDBJ databases">
        <title>Fjat-14205 dsm 2895.</title>
        <authorList>
            <person name="Liu B."/>
            <person name="Wang J."/>
            <person name="Zhu Y."/>
            <person name="Liu G."/>
            <person name="Chen Q."/>
            <person name="Chen Z."/>
            <person name="Lan J."/>
            <person name="Che J."/>
            <person name="Ge C."/>
            <person name="Shi H."/>
            <person name="Pan Z."/>
            <person name="Liu X."/>
        </authorList>
    </citation>
    <scope>NUCLEOTIDE SEQUENCE [LARGE SCALE GENOMIC DNA]</scope>
    <source>
        <strain evidence="2 4">DSM 2895</strain>
    </source>
</reference>
<accession>A0A0D1W1T7</accession>
<gene>
    <name evidence="2" type="ORF">AF333_02965</name>
    <name evidence="3" type="ORF">SAMN04487909_104161</name>
</gene>
<dbReference type="PANTHER" id="PTHR41786:SF1">
    <property type="entry name" value="6-HYDROXYMETHYLPTERIN DIPHOSPHOKINASE MPTE-LIKE DOMAIN-CONTAINING PROTEIN"/>
    <property type="match status" value="1"/>
</dbReference>
<proteinExistence type="predicted"/>
<dbReference type="Pfam" id="PF01973">
    <property type="entry name" value="MptE-like"/>
    <property type="match status" value="1"/>
</dbReference>
<evidence type="ECO:0000313" key="4">
    <source>
        <dbReference type="Proteomes" id="UP000037269"/>
    </source>
</evidence>
<dbReference type="RefSeq" id="WP_043067649.1">
    <property type="nucleotide sequence ID" value="NZ_BJOA01000081.1"/>
</dbReference>
<dbReference type="Proteomes" id="UP000037269">
    <property type="component" value="Unassembled WGS sequence"/>
</dbReference>
<evidence type="ECO:0000313" key="5">
    <source>
        <dbReference type="Proteomes" id="UP000182836"/>
    </source>
</evidence>